<evidence type="ECO:0000256" key="6">
    <source>
        <dbReference type="SAM" id="MobiDB-lite"/>
    </source>
</evidence>
<evidence type="ECO:0000256" key="5">
    <source>
        <dbReference type="PROSITE-ProRule" id="PRU00309"/>
    </source>
</evidence>
<dbReference type="Proteomes" id="UP001153636">
    <property type="component" value="Chromosome 2"/>
</dbReference>
<keyword evidence="1" id="KW-0479">Metal-binding</keyword>
<evidence type="ECO:0000313" key="10">
    <source>
        <dbReference type="Proteomes" id="UP001153636"/>
    </source>
</evidence>
<dbReference type="PANTHER" id="PTHR46927:SF3">
    <property type="entry name" value="THAP-TYPE DOMAIN-CONTAINING PROTEIN"/>
    <property type="match status" value="1"/>
</dbReference>
<evidence type="ECO:0000256" key="4">
    <source>
        <dbReference type="ARBA" id="ARBA00023125"/>
    </source>
</evidence>
<evidence type="ECO:0000313" key="9">
    <source>
        <dbReference type="EMBL" id="CAH1106819.1"/>
    </source>
</evidence>
<gene>
    <name evidence="9" type="ORF">PSYICH_LOCUS6592</name>
</gene>
<dbReference type="SMART" id="SM00980">
    <property type="entry name" value="THAP"/>
    <property type="match status" value="1"/>
</dbReference>
<dbReference type="PANTHER" id="PTHR46927">
    <property type="entry name" value="AGAP005574-PA"/>
    <property type="match status" value="1"/>
</dbReference>
<protein>
    <recommendedName>
        <fullName evidence="8">THAP-type domain-containing protein</fullName>
    </recommendedName>
</protein>
<reference evidence="9" key="1">
    <citation type="submission" date="2022-01" db="EMBL/GenBank/DDBJ databases">
        <authorList>
            <person name="King R."/>
        </authorList>
    </citation>
    <scope>NUCLEOTIDE SEQUENCE</scope>
</reference>
<dbReference type="Pfam" id="PF05485">
    <property type="entry name" value="THAP"/>
    <property type="match status" value="1"/>
</dbReference>
<name>A0A9P0G955_9CUCU</name>
<keyword evidence="3" id="KW-0862">Zinc</keyword>
<keyword evidence="7" id="KW-0812">Transmembrane</keyword>
<dbReference type="InterPro" id="IPR052224">
    <property type="entry name" value="THAP_domain_protein"/>
</dbReference>
<dbReference type="InterPro" id="IPR006612">
    <property type="entry name" value="THAP_Znf"/>
</dbReference>
<evidence type="ECO:0000256" key="2">
    <source>
        <dbReference type="ARBA" id="ARBA00022771"/>
    </source>
</evidence>
<evidence type="ECO:0000256" key="7">
    <source>
        <dbReference type="SAM" id="Phobius"/>
    </source>
</evidence>
<feature type="transmembrane region" description="Helical" evidence="7">
    <location>
        <begin position="287"/>
        <end position="308"/>
    </location>
</feature>
<dbReference type="EMBL" id="OV651814">
    <property type="protein sequence ID" value="CAH1106819.1"/>
    <property type="molecule type" value="Genomic_DNA"/>
</dbReference>
<keyword evidence="7" id="KW-1133">Transmembrane helix</keyword>
<keyword evidence="2 5" id="KW-0863">Zinc-finger</keyword>
<dbReference type="SUPFAM" id="SSF57716">
    <property type="entry name" value="Glucocorticoid receptor-like (DNA-binding domain)"/>
    <property type="match status" value="1"/>
</dbReference>
<dbReference type="OrthoDB" id="6764673at2759"/>
<dbReference type="AlphaFoldDB" id="A0A9P0G955"/>
<evidence type="ECO:0000259" key="8">
    <source>
        <dbReference type="PROSITE" id="PS50950"/>
    </source>
</evidence>
<dbReference type="GO" id="GO:0008270">
    <property type="term" value="F:zinc ion binding"/>
    <property type="evidence" value="ECO:0007669"/>
    <property type="project" value="UniProtKB-KW"/>
</dbReference>
<feature type="compositionally biased region" description="Basic and acidic residues" evidence="6">
    <location>
        <begin position="40"/>
        <end position="53"/>
    </location>
</feature>
<accession>A0A9P0G955</accession>
<dbReference type="GO" id="GO:0003677">
    <property type="term" value="F:DNA binding"/>
    <property type="evidence" value="ECO:0007669"/>
    <property type="project" value="UniProtKB-UniRule"/>
</dbReference>
<keyword evidence="4 5" id="KW-0238">DNA-binding</keyword>
<evidence type="ECO:0000256" key="3">
    <source>
        <dbReference type="ARBA" id="ARBA00022833"/>
    </source>
</evidence>
<keyword evidence="10" id="KW-1185">Reference proteome</keyword>
<dbReference type="PROSITE" id="PS50950">
    <property type="entry name" value="ZF_THAP"/>
    <property type="match status" value="1"/>
</dbReference>
<organism evidence="9 10">
    <name type="scientific">Psylliodes chrysocephalus</name>
    <dbReference type="NCBI Taxonomy" id="3402493"/>
    <lineage>
        <taxon>Eukaryota</taxon>
        <taxon>Metazoa</taxon>
        <taxon>Ecdysozoa</taxon>
        <taxon>Arthropoda</taxon>
        <taxon>Hexapoda</taxon>
        <taxon>Insecta</taxon>
        <taxon>Pterygota</taxon>
        <taxon>Neoptera</taxon>
        <taxon>Endopterygota</taxon>
        <taxon>Coleoptera</taxon>
        <taxon>Polyphaga</taxon>
        <taxon>Cucujiformia</taxon>
        <taxon>Chrysomeloidea</taxon>
        <taxon>Chrysomelidae</taxon>
        <taxon>Galerucinae</taxon>
        <taxon>Alticini</taxon>
        <taxon>Psylliodes</taxon>
    </lineage>
</organism>
<feature type="domain" description="THAP-type" evidence="8">
    <location>
        <begin position="159"/>
        <end position="249"/>
    </location>
</feature>
<feature type="region of interest" description="Disordered" evidence="6">
    <location>
        <begin position="29"/>
        <end position="65"/>
    </location>
</feature>
<proteinExistence type="predicted"/>
<sequence length="425" mass="48607">MSNNTPRVLRSDSKKLAIEVKVVNNFDPKLSSSRLAETQDPSRKSERTPKSPTRESAGASAELLPSAEATISGESDIEETPEITQLQLTRELSAPEKPQLLLCVNCYNAQIENNIVLQLAQSYDNLQCDFIHRHSNHHIHCFICKKDSIMRPILFTREMLPKCCVPGCTSNYASSQEGYVTVFWFPVEVNKRELGLKNIPRKDWSPTKTSVVCIKHFKEDDLSRFEKYKDVSDTMDYDPLNKHSRPRTLNYIYTLEEHRRRGFAEKLLLHLKEREQFSAFCCNEESLYLHSATVLLITAIMAWSLNLLTKKHIKKYEAYQSTYKLAFKQTDDKSGGNLTTNKEHLLDVLQEGLNKAKNEAKYVPGDKIRITALNENFNNPVSTEVSTNVNFDKLLEQIENVVTSDNHVNISGTTFDIQILKTTRN</sequence>
<evidence type="ECO:0000256" key="1">
    <source>
        <dbReference type="ARBA" id="ARBA00022723"/>
    </source>
</evidence>
<keyword evidence="7" id="KW-0472">Membrane</keyword>